<protein>
    <submittedName>
        <fullName evidence="1">Uncharacterized protein</fullName>
    </submittedName>
</protein>
<dbReference type="AlphaFoldDB" id="A0A7W2A9F4"/>
<evidence type="ECO:0000313" key="1">
    <source>
        <dbReference type="EMBL" id="MBA4495122.1"/>
    </source>
</evidence>
<reference evidence="1 2" key="1">
    <citation type="submission" date="2020-07" db="EMBL/GenBank/DDBJ databases">
        <authorList>
            <person name="Feng H."/>
        </authorList>
    </citation>
    <scope>NUCLEOTIDE SEQUENCE [LARGE SCALE GENOMIC DNA]</scope>
    <source>
        <strain evidence="2">s-10</strain>
    </source>
</reference>
<dbReference type="RefSeq" id="WP_181752428.1">
    <property type="nucleotide sequence ID" value="NZ_JACEIQ010000012.1"/>
</dbReference>
<evidence type="ECO:0000313" key="2">
    <source>
        <dbReference type="Proteomes" id="UP000535491"/>
    </source>
</evidence>
<organism evidence="1 2">
    <name type="scientific">Paenactinomyces guangxiensis</name>
    <dbReference type="NCBI Taxonomy" id="1490290"/>
    <lineage>
        <taxon>Bacteria</taxon>
        <taxon>Bacillati</taxon>
        <taxon>Bacillota</taxon>
        <taxon>Bacilli</taxon>
        <taxon>Bacillales</taxon>
        <taxon>Thermoactinomycetaceae</taxon>
        <taxon>Paenactinomyces</taxon>
    </lineage>
</organism>
<comment type="caution">
    <text evidence="1">The sequence shown here is derived from an EMBL/GenBank/DDBJ whole genome shotgun (WGS) entry which is preliminary data.</text>
</comment>
<name>A0A7W2A9F4_9BACL</name>
<accession>A0A7W2A9F4</accession>
<keyword evidence="2" id="KW-1185">Reference proteome</keyword>
<dbReference type="Proteomes" id="UP000535491">
    <property type="component" value="Unassembled WGS sequence"/>
</dbReference>
<gene>
    <name evidence="1" type="ORF">H1191_12470</name>
</gene>
<proteinExistence type="predicted"/>
<dbReference type="EMBL" id="JACEIQ010000012">
    <property type="protein sequence ID" value="MBA4495122.1"/>
    <property type="molecule type" value="Genomic_DNA"/>
</dbReference>
<sequence length="101" mass="11452">MGRSQKMKGTRREREFAKLINGKRVPLSGSAKHAGEEHTGDVEGLGLKWEVKARKDGFKQLYKWLDEEVVDGLAIKADKKDWLVVLPVQTLLSLLGLYEEM</sequence>